<dbReference type="STRING" id="1448315.A0A319BVW2"/>
<reference evidence="2 3" key="1">
    <citation type="submission" date="2016-12" db="EMBL/GenBank/DDBJ databases">
        <title>The genomes of Aspergillus section Nigri reveals drivers in fungal speciation.</title>
        <authorList>
            <consortium name="DOE Joint Genome Institute"/>
            <person name="Vesth T.C."/>
            <person name="Nybo J."/>
            <person name="Theobald S."/>
            <person name="Brandl J."/>
            <person name="Frisvad J.C."/>
            <person name="Nielsen K.F."/>
            <person name="Lyhne E.K."/>
            <person name="Kogle M.E."/>
            <person name="Kuo A."/>
            <person name="Riley R."/>
            <person name="Clum A."/>
            <person name="Nolan M."/>
            <person name="Lipzen A."/>
            <person name="Salamov A."/>
            <person name="Henrissat B."/>
            <person name="Wiebenga A."/>
            <person name="De Vries R.P."/>
            <person name="Grigoriev I.V."/>
            <person name="Mortensen U.H."/>
            <person name="Andersen M.R."/>
            <person name="Baker S.E."/>
        </authorList>
    </citation>
    <scope>NUCLEOTIDE SEQUENCE [LARGE SCALE GENOMIC DNA]</scope>
    <source>
        <strain evidence="2 3">CBS 121591</strain>
    </source>
</reference>
<feature type="transmembrane region" description="Helical" evidence="1">
    <location>
        <begin position="61"/>
        <end position="87"/>
    </location>
</feature>
<keyword evidence="1" id="KW-0812">Transmembrane</keyword>
<keyword evidence="1" id="KW-0472">Membrane</keyword>
<evidence type="ECO:0000313" key="2">
    <source>
        <dbReference type="EMBL" id="PYH76825.1"/>
    </source>
</evidence>
<name>A0A319BVW2_9EURO</name>
<proteinExistence type="predicted"/>
<protein>
    <recommendedName>
        <fullName evidence="4">MFS general substrate transporter</fullName>
    </recommendedName>
</protein>
<keyword evidence="3" id="KW-1185">Reference proteome</keyword>
<dbReference type="EMBL" id="KZ821750">
    <property type="protein sequence ID" value="PYH76825.1"/>
    <property type="molecule type" value="Genomic_DNA"/>
</dbReference>
<dbReference type="RefSeq" id="XP_025487025.1">
    <property type="nucleotide sequence ID" value="XM_025630967.1"/>
</dbReference>
<feature type="transmembrane region" description="Helical" evidence="1">
    <location>
        <begin position="107"/>
        <end position="128"/>
    </location>
</feature>
<dbReference type="GeneID" id="37133708"/>
<accession>A0A319BVW2</accession>
<dbReference type="Proteomes" id="UP000248340">
    <property type="component" value="Unassembled WGS sequence"/>
</dbReference>
<dbReference type="OrthoDB" id="2585655at2759"/>
<feature type="transmembrane region" description="Helical" evidence="1">
    <location>
        <begin position="170"/>
        <end position="191"/>
    </location>
</feature>
<dbReference type="VEuPathDB" id="FungiDB:BO82DRAFT_268924"/>
<keyword evidence="1" id="KW-1133">Transmembrane helix</keyword>
<feature type="transmembrane region" description="Helical" evidence="1">
    <location>
        <begin position="140"/>
        <end position="164"/>
    </location>
</feature>
<evidence type="ECO:0008006" key="4">
    <source>
        <dbReference type="Google" id="ProtNLM"/>
    </source>
</evidence>
<sequence>KKTDGVEEISIENAPPEAAGSNTYTAHCPSPQEILAPIRVDRELNLFRATVTPLRLIVRPAVVWVIFLYGCALSPQITLIFTMSTLLQAPPYLFSAVSIGLMQPAALVGFGLVSFGSVFTPNFALAYLTHQHQREAAQCLVLVNVVKNLVAFLFLYEAVVWVQGRGYLEVYLVMRALGVVTVAGALPLYLYE</sequence>
<feature type="non-terminal residue" evidence="2">
    <location>
        <position position="192"/>
    </location>
</feature>
<evidence type="ECO:0000313" key="3">
    <source>
        <dbReference type="Proteomes" id="UP000248340"/>
    </source>
</evidence>
<evidence type="ECO:0000256" key="1">
    <source>
        <dbReference type="SAM" id="Phobius"/>
    </source>
</evidence>
<gene>
    <name evidence="2" type="ORF">BO82DRAFT_268924</name>
</gene>
<feature type="non-terminal residue" evidence="2">
    <location>
        <position position="1"/>
    </location>
</feature>
<dbReference type="AlphaFoldDB" id="A0A319BVW2"/>
<organism evidence="2 3">
    <name type="scientific">Aspergillus uvarum CBS 121591</name>
    <dbReference type="NCBI Taxonomy" id="1448315"/>
    <lineage>
        <taxon>Eukaryota</taxon>
        <taxon>Fungi</taxon>
        <taxon>Dikarya</taxon>
        <taxon>Ascomycota</taxon>
        <taxon>Pezizomycotina</taxon>
        <taxon>Eurotiomycetes</taxon>
        <taxon>Eurotiomycetidae</taxon>
        <taxon>Eurotiales</taxon>
        <taxon>Aspergillaceae</taxon>
        <taxon>Aspergillus</taxon>
        <taxon>Aspergillus subgen. Circumdati</taxon>
    </lineage>
</organism>